<dbReference type="SMART" id="SM00256">
    <property type="entry name" value="FBOX"/>
    <property type="match status" value="1"/>
</dbReference>
<evidence type="ECO:0000313" key="2">
    <source>
        <dbReference type="EMBL" id="KAK1668581.1"/>
    </source>
</evidence>
<keyword evidence="3" id="KW-1185">Reference proteome</keyword>
<dbReference type="SUPFAM" id="SSF81383">
    <property type="entry name" value="F-box domain"/>
    <property type="match status" value="1"/>
</dbReference>
<sequence>MSHRRLSSSSPELANPLDDDDLLHEIMLRLPPQPPYLLRASIVSKRWRRLATDRKFLHRFRIHHRKPPILGDFSYQRGKFSFRPYLDLPYRIPPERFSLRPSGGKQWSCLDCRHGFLLFDDRISSQVIVWDPITDDLHIVPYPLQFHESRIVLIQSGAVLCAAADQGHVHGACHSSPFKVVVLCSFPHKDEAVNELITFASIYSSDTVGIWSDLVSTTLPWSAIMFPIRSTLVGNTLHWLLEMNTTDILEFALDAQRQAGC</sequence>
<dbReference type="PANTHER" id="PTHR32133">
    <property type="entry name" value="OS07G0120400 PROTEIN"/>
    <property type="match status" value="1"/>
</dbReference>
<dbReference type="PANTHER" id="PTHR32133:SF266">
    <property type="entry name" value="F-BOX DOMAIN-CONTAINING PROTEIN"/>
    <property type="match status" value="1"/>
</dbReference>
<comment type="caution">
    <text evidence="2">The sequence shown here is derived from an EMBL/GenBank/DDBJ whole genome shotgun (WGS) entry which is preliminary data.</text>
</comment>
<dbReference type="InterPro" id="IPR001810">
    <property type="entry name" value="F-box_dom"/>
</dbReference>
<reference evidence="2" key="1">
    <citation type="submission" date="2023-07" db="EMBL/GenBank/DDBJ databases">
        <title>A chromosome-level genome assembly of Lolium multiflorum.</title>
        <authorList>
            <person name="Chen Y."/>
            <person name="Copetti D."/>
            <person name="Kolliker R."/>
            <person name="Studer B."/>
        </authorList>
    </citation>
    <scope>NUCLEOTIDE SEQUENCE</scope>
    <source>
        <strain evidence="2">02402/16</strain>
        <tissue evidence="2">Leaf</tissue>
    </source>
</reference>
<dbReference type="InterPro" id="IPR036047">
    <property type="entry name" value="F-box-like_dom_sf"/>
</dbReference>
<evidence type="ECO:0000313" key="3">
    <source>
        <dbReference type="Proteomes" id="UP001231189"/>
    </source>
</evidence>
<evidence type="ECO:0000259" key="1">
    <source>
        <dbReference type="SMART" id="SM00256"/>
    </source>
</evidence>
<feature type="domain" description="F-box" evidence="1">
    <location>
        <begin position="20"/>
        <end position="60"/>
    </location>
</feature>
<dbReference type="Pfam" id="PF00646">
    <property type="entry name" value="F-box"/>
    <property type="match status" value="1"/>
</dbReference>
<dbReference type="EMBL" id="JAUUTY010000003">
    <property type="protein sequence ID" value="KAK1668581.1"/>
    <property type="molecule type" value="Genomic_DNA"/>
</dbReference>
<dbReference type="Gene3D" id="1.20.1280.50">
    <property type="match status" value="1"/>
</dbReference>
<accession>A0AAD8T290</accession>
<proteinExistence type="predicted"/>
<gene>
    <name evidence="2" type="ORF">QYE76_056740</name>
</gene>
<dbReference type="Proteomes" id="UP001231189">
    <property type="component" value="Unassembled WGS sequence"/>
</dbReference>
<organism evidence="2 3">
    <name type="scientific">Lolium multiflorum</name>
    <name type="common">Italian ryegrass</name>
    <name type="synonym">Lolium perenne subsp. multiflorum</name>
    <dbReference type="NCBI Taxonomy" id="4521"/>
    <lineage>
        <taxon>Eukaryota</taxon>
        <taxon>Viridiplantae</taxon>
        <taxon>Streptophyta</taxon>
        <taxon>Embryophyta</taxon>
        <taxon>Tracheophyta</taxon>
        <taxon>Spermatophyta</taxon>
        <taxon>Magnoliopsida</taxon>
        <taxon>Liliopsida</taxon>
        <taxon>Poales</taxon>
        <taxon>Poaceae</taxon>
        <taxon>BOP clade</taxon>
        <taxon>Pooideae</taxon>
        <taxon>Poodae</taxon>
        <taxon>Poeae</taxon>
        <taxon>Poeae Chloroplast Group 2 (Poeae type)</taxon>
        <taxon>Loliodinae</taxon>
        <taxon>Loliinae</taxon>
        <taxon>Lolium</taxon>
    </lineage>
</organism>
<dbReference type="AlphaFoldDB" id="A0AAD8T290"/>
<protein>
    <recommendedName>
        <fullName evidence="1">F-box domain-containing protein</fullName>
    </recommendedName>
</protein>
<name>A0AAD8T290_LOLMU</name>